<name>A4BAE4_9GAMM</name>
<accession>A4BAE4</accession>
<evidence type="ECO:0000256" key="5">
    <source>
        <dbReference type="ARBA" id="ARBA00022807"/>
    </source>
</evidence>
<dbReference type="GO" id="GO:0008234">
    <property type="term" value="F:cysteine-type peptidase activity"/>
    <property type="evidence" value="ECO:0007669"/>
    <property type="project" value="UniProtKB-KW"/>
</dbReference>
<evidence type="ECO:0000256" key="2">
    <source>
        <dbReference type="ARBA" id="ARBA00022670"/>
    </source>
</evidence>
<dbReference type="GO" id="GO:0006508">
    <property type="term" value="P:proteolysis"/>
    <property type="evidence" value="ECO:0007669"/>
    <property type="project" value="UniProtKB-KW"/>
</dbReference>
<organism evidence="7 8">
    <name type="scientific">Reinekea blandensis MED297</name>
    <dbReference type="NCBI Taxonomy" id="314283"/>
    <lineage>
        <taxon>Bacteria</taxon>
        <taxon>Pseudomonadati</taxon>
        <taxon>Pseudomonadota</taxon>
        <taxon>Gammaproteobacteria</taxon>
        <taxon>Oceanospirillales</taxon>
        <taxon>Saccharospirillaceae</taxon>
        <taxon>Reinekea</taxon>
    </lineage>
</organism>
<dbReference type="EMBL" id="AAOE01000002">
    <property type="protein sequence ID" value="EAR10900.1"/>
    <property type="molecule type" value="Genomic_DNA"/>
</dbReference>
<reference evidence="7 8" key="1">
    <citation type="submission" date="2006-02" db="EMBL/GenBank/DDBJ databases">
        <authorList>
            <person name="Pinhassi J."/>
            <person name="Pedros-Alio C."/>
            <person name="Ferriera S."/>
            <person name="Johnson J."/>
            <person name="Kravitz S."/>
            <person name="Halpern A."/>
            <person name="Remington K."/>
            <person name="Beeson K."/>
            <person name="Tran B."/>
            <person name="Rogers Y.-H."/>
            <person name="Friedman R."/>
            <person name="Venter J.C."/>
        </authorList>
    </citation>
    <scope>NUCLEOTIDE SEQUENCE [LARGE SCALE GENOMIC DNA]</scope>
    <source>
        <strain evidence="7 8">MED297</strain>
    </source>
</reference>
<comment type="similarity">
    <text evidence="1">Belongs to the peptidase C40 family.</text>
</comment>
<evidence type="ECO:0000259" key="6">
    <source>
        <dbReference type="PROSITE" id="PS51935"/>
    </source>
</evidence>
<dbReference type="Proteomes" id="UP000005953">
    <property type="component" value="Unassembled WGS sequence"/>
</dbReference>
<dbReference type="InterPro" id="IPR038765">
    <property type="entry name" value="Papain-like_cys_pep_sf"/>
</dbReference>
<keyword evidence="2" id="KW-0645">Protease</keyword>
<feature type="domain" description="NlpC/P60" evidence="6">
    <location>
        <begin position="34"/>
        <end position="156"/>
    </location>
</feature>
<proteinExistence type="inferred from homology"/>
<keyword evidence="7" id="KW-0449">Lipoprotein</keyword>
<dbReference type="AlphaFoldDB" id="A4BAE4"/>
<dbReference type="InterPro" id="IPR052062">
    <property type="entry name" value="Murein_DD/LD_carboxypeptidase"/>
</dbReference>
<evidence type="ECO:0000313" key="7">
    <source>
        <dbReference type="EMBL" id="EAR10900.1"/>
    </source>
</evidence>
<protein>
    <submittedName>
        <fullName evidence="7">Probable lipoprotein</fullName>
    </submittedName>
</protein>
<dbReference type="PANTHER" id="PTHR47360">
    <property type="entry name" value="MUREIN DD-ENDOPEPTIDASE MEPS/MUREIN LD-CARBOXYPEPTIDASE"/>
    <property type="match status" value="1"/>
</dbReference>
<evidence type="ECO:0000256" key="4">
    <source>
        <dbReference type="ARBA" id="ARBA00022801"/>
    </source>
</evidence>
<keyword evidence="8" id="KW-1185">Reference proteome</keyword>
<sequence length="156" mass="17146">MLCLLSGCAGFQSLDAMNGSPATLTTATMTTPTSAPSKNGLDKVYAQYRGTPYRYGGTDANGFDCSGFIKVAYNEAFGMSLPRTTEQLAVNGQPIRRDQLSVGDLVFFRTSAKQLHAGIYTGQGRFIHASTSKGVIESSLDNQYWRQRYFKARRYL</sequence>
<dbReference type="Pfam" id="PF00877">
    <property type="entry name" value="NLPC_P60"/>
    <property type="match status" value="1"/>
</dbReference>
<dbReference type="HOGENOM" id="CLU_016043_9_3_6"/>
<gene>
    <name evidence="7" type="ORF">MED297_10331</name>
</gene>
<dbReference type="InterPro" id="IPR000064">
    <property type="entry name" value="NLP_P60_dom"/>
</dbReference>
<evidence type="ECO:0000256" key="1">
    <source>
        <dbReference type="ARBA" id="ARBA00007074"/>
    </source>
</evidence>
<dbReference type="Gene3D" id="3.90.1720.10">
    <property type="entry name" value="endopeptidase domain like (from Nostoc punctiforme)"/>
    <property type="match status" value="1"/>
</dbReference>
<dbReference type="PANTHER" id="PTHR47360:SF1">
    <property type="entry name" value="ENDOPEPTIDASE NLPC-RELATED"/>
    <property type="match status" value="1"/>
</dbReference>
<evidence type="ECO:0000256" key="3">
    <source>
        <dbReference type="ARBA" id="ARBA00022729"/>
    </source>
</evidence>
<keyword evidence="4" id="KW-0378">Hydrolase</keyword>
<keyword evidence="5" id="KW-0788">Thiol protease</keyword>
<dbReference type="STRING" id="314283.MED297_10331"/>
<keyword evidence="3" id="KW-0732">Signal</keyword>
<evidence type="ECO:0000313" key="8">
    <source>
        <dbReference type="Proteomes" id="UP000005953"/>
    </source>
</evidence>
<comment type="caution">
    <text evidence="7">The sequence shown here is derived from an EMBL/GenBank/DDBJ whole genome shotgun (WGS) entry which is preliminary data.</text>
</comment>
<dbReference type="PROSITE" id="PS51935">
    <property type="entry name" value="NLPC_P60"/>
    <property type="match status" value="1"/>
</dbReference>
<dbReference type="SUPFAM" id="SSF54001">
    <property type="entry name" value="Cysteine proteinases"/>
    <property type="match status" value="1"/>
</dbReference>